<feature type="non-terminal residue" evidence="1">
    <location>
        <position position="1"/>
    </location>
</feature>
<gene>
    <name evidence="1" type="ORF">L873DRAFT_1686791</name>
</gene>
<sequence>ANRLLSESEELAVCLYLRRLDSIGISIRVLMVIGYANTILSQGLPEHEPG</sequence>
<name>A0A3N4JK93_9PEZI</name>
<dbReference type="AlphaFoldDB" id="A0A3N4JK93"/>
<dbReference type="EMBL" id="ML120394">
    <property type="protein sequence ID" value="RPA98665.1"/>
    <property type="molecule type" value="Genomic_DNA"/>
</dbReference>
<reference evidence="1 2" key="1">
    <citation type="journal article" date="2018" name="Nat. Ecol. Evol.">
        <title>Pezizomycetes genomes reveal the molecular basis of ectomycorrhizal truffle lifestyle.</title>
        <authorList>
            <person name="Murat C."/>
            <person name="Payen T."/>
            <person name="Noel B."/>
            <person name="Kuo A."/>
            <person name="Morin E."/>
            <person name="Chen J."/>
            <person name="Kohler A."/>
            <person name="Krizsan K."/>
            <person name="Balestrini R."/>
            <person name="Da Silva C."/>
            <person name="Montanini B."/>
            <person name="Hainaut M."/>
            <person name="Levati E."/>
            <person name="Barry K.W."/>
            <person name="Belfiori B."/>
            <person name="Cichocki N."/>
            <person name="Clum A."/>
            <person name="Dockter R.B."/>
            <person name="Fauchery L."/>
            <person name="Guy J."/>
            <person name="Iotti M."/>
            <person name="Le Tacon F."/>
            <person name="Lindquist E.A."/>
            <person name="Lipzen A."/>
            <person name="Malagnac F."/>
            <person name="Mello A."/>
            <person name="Molinier V."/>
            <person name="Miyauchi S."/>
            <person name="Poulain J."/>
            <person name="Riccioni C."/>
            <person name="Rubini A."/>
            <person name="Sitrit Y."/>
            <person name="Splivallo R."/>
            <person name="Traeger S."/>
            <person name="Wang M."/>
            <person name="Zifcakova L."/>
            <person name="Wipf D."/>
            <person name="Zambonelli A."/>
            <person name="Paolocci F."/>
            <person name="Nowrousian M."/>
            <person name="Ottonello S."/>
            <person name="Baldrian P."/>
            <person name="Spatafora J.W."/>
            <person name="Henrissat B."/>
            <person name="Nagy L.G."/>
            <person name="Aury J.M."/>
            <person name="Wincker P."/>
            <person name="Grigoriev I.V."/>
            <person name="Bonfante P."/>
            <person name="Martin F.M."/>
        </authorList>
    </citation>
    <scope>NUCLEOTIDE SEQUENCE [LARGE SCALE GENOMIC DNA]</scope>
    <source>
        <strain evidence="1 2">120613-1</strain>
    </source>
</reference>
<evidence type="ECO:0000313" key="1">
    <source>
        <dbReference type="EMBL" id="RPA98665.1"/>
    </source>
</evidence>
<accession>A0A3N4JK93</accession>
<proteinExistence type="predicted"/>
<evidence type="ECO:0000313" key="2">
    <source>
        <dbReference type="Proteomes" id="UP000276215"/>
    </source>
</evidence>
<organism evidence="1 2">
    <name type="scientific">Choiromyces venosus 120613-1</name>
    <dbReference type="NCBI Taxonomy" id="1336337"/>
    <lineage>
        <taxon>Eukaryota</taxon>
        <taxon>Fungi</taxon>
        <taxon>Dikarya</taxon>
        <taxon>Ascomycota</taxon>
        <taxon>Pezizomycotina</taxon>
        <taxon>Pezizomycetes</taxon>
        <taxon>Pezizales</taxon>
        <taxon>Tuberaceae</taxon>
        <taxon>Choiromyces</taxon>
    </lineage>
</organism>
<dbReference type="Proteomes" id="UP000276215">
    <property type="component" value="Unassembled WGS sequence"/>
</dbReference>
<protein>
    <submittedName>
        <fullName evidence="1">Uncharacterized protein</fullName>
    </submittedName>
</protein>
<keyword evidence="2" id="KW-1185">Reference proteome</keyword>